<reference evidence="1" key="1">
    <citation type="journal article" date="2021" name="Nat. Commun.">
        <title>Genetic determinants of endophytism in the Arabidopsis root mycobiome.</title>
        <authorList>
            <person name="Mesny F."/>
            <person name="Miyauchi S."/>
            <person name="Thiergart T."/>
            <person name="Pickel B."/>
            <person name="Atanasova L."/>
            <person name="Karlsson M."/>
            <person name="Huettel B."/>
            <person name="Barry K.W."/>
            <person name="Haridas S."/>
            <person name="Chen C."/>
            <person name="Bauer D."/>
            <person name="Andreopoulos W."/>
            <person name="Pangilinan J."/>
            <person name="LaButti K."/>
            <person name="Riley R."/>
            <person name="Lipzen A."/>
            <person name="Clum A."/>
            <person name="Drula E."/>
            <person name="Henrissat B."/>
            <person name="Kohler A."/>
            <person name="Grigoriev I.V."/>
            <person name="Martin F.M."/>
            <person name="Hacquard S."/>
        </authorList>
    </citation>
    <scope>NUCLEOTIDE SEQUENCE</scope>
    <source>
        <strain evidence="1">MPI-CAGE-CH-0230</strain>
    </source>
</reference>
<keyword evidence="2" id="KW-1185">Reference proteome</keyword>
<dbReference type="GeneID" id="70185935"/>
<dbReference type="EMBL" id="JAGTJQ010000002">
    <property type="protein sequence ID" value="KAH7037688.1"/>
    <property type="molecule type" value="Genomic_DNA"/>
</dbReference>
<evidence type="ECO:0000313" key="2">
    <source>
        <dbReference type="Proteomes" id="UP000756346"/>
    </source>
</evidence>
<protein>
    <submittedName>
        <fullName evidence="1">Uncharacterized protein</fullName>
    </submittedName>
</protein>
<proteinExistence type="predicted"/>
<dbReference type="Proteomes" id="UP000756346">
    <property type="component" value="Unassembled WGS sequence"/>
</dbReference>
<name>A0A9P8YGT9_9PEZI</name>
<dbReference type="AlphaFoldDB" id="A0A9P8YGT9"/>
<gene>
    <name evidence="1" type="ORF">B0I36DRAFT_345764</name>
</gene>
<accession>A0A9P8YGT9</accession>
<sequence>MIAWSSAYVYLSLREGSAQNDRQQMATTSERECSFGLRVTTPSRLHWRCEEQNILPLGWPRATVAGHSHYSEGPSIILRSSRTAKASSLRPPPFIFHGYTHATKALVEALRQGEGVKGHNVRWLEELDDLHLAGRLNGWFEPLRPQYPGFNAWLPFLDNNRLIVRAINDQLQVHD</sequence>
<organism evidence="1 2">
    <name type="scientific">Microdochium trichocladiopsis</name>
    <dbReference type="NCBI Taxonomy" id="1682393"/>
    <lineage>
        <taxon>Eukaryota</taxon>
        <taxon>Fungi</taxon>
        <taxon>Dikarya</taxon>
        <taxon>Ascomycota</taxon>
        <taxon>Pezizomycotina</taxon>
        <taxon>Sordariomycetes</taxon>
        <taxon>Xylariomycetidae</taxon>
        <taxon>Xylariales</taxon>
        <taxon>Microdochiaceae</taxon>
        <taxon>Microdochium</taxon>
    </lineage>
</organism>
<evidence type="ECO:0000313" key="1">
    <source>
        <dbReference type="EMBL" id="KAH7037688.1"/>
    </source>
</evidence>
<dbReference type="RefSeq" id="XP_046016809.1">
    <property type="nucleotide sequence ID" value="XM_046156389.1"/>
</dbReference>
<comment type="caution">
    <text evidence="1">The sequence shown here is derived from an EMBL/GenBank/DDBJ whole genome shotgun (WGS) entry which is preliminary data.</text>
</comment>